<dbReference type="Gene3D" id="2.60.40.770">
    <property type="match status" value="1"/>
</dbReference>
<dbReference type="SUPFAM" id="SSF81296">
    <property type="entry name" value="E set domains"/>
    <property type="match status" value="1"/>
</dbReference>
<name>A0A0K0EXW6_STRVS</name>
<dbReference type="Pfam" id="PF02221">
    <property type="entry name" value="E1_DerP2_DerF2"/>
    <property type="match status" value="1"/>
</dbReference>
<dbReference type="PANTHER" id="PTHR35573">
    <property type="entry name" value="PROTEIN CBG22129"/>
    <property type="match status" value="1"/>
</dbReference>
<evidence type="ECO:0000313" key="3">
    <source>
        <dbReference type="Proteomes" id="UP000035680"/>
    </source>
</evidence>
<sequence length="179" mass="19841">MSTKLMLAVFVTIVAVTMGCEKWPNGTDTKLNWFNCPDSGDIVFHSLTTVDASNNPEYPIKLKEPLFINVNLDNNAADISSIQLDIALYQWGGWQGCSWHEVPTFGLLANQDACKNGVPCPIKSGKGQNIQIVMDFSGYDSIISLLKNDAPYQLMYKLTDKSNSKTSCTMVQARTYTDQ</sequence>
<dbReference type="WBParaSite" id="SVE_0137300.1">
    <property type="protein sequence ID" value="SVE_0137300.1"/>
    <property type="gene ID" value="SVE_0137300"/>
</dbReference>
<feature type="signal peptide" evidence="1">
    <location>
        <begin position="1"/>
        <end position="19"/>
    </location>
</feature>
<dbReference type="PANTHER" id="PTHR35573:SF1">
    <property type="entry name" value="ML DOMAIN-CONTAINING PROTEIN"/>
    <property type="match status" value="1"/>
</dbReference>
<evidence type="ECO:0000256" key="1">
    <source>
        <dbReference type="SAM" id="SignalP"/>
    </source>
</evidence>
<proteinExistence type="predicted"/>
<dbReference type="InterPro" id="IPR003172">
    <property type="entry name" value="ML_dom"/>
</dbReference>
<protein>
    <submittedName>
        <fullName evidence="4">ML domain-containing protein</fullName>
    </submittedName>
</protein>
<evidence type="ECO:0000259" key="2">
    <source>
        <dbReference type="Pfam" id="PF02221"/>
    </source>
</evidence>
<keyword evidence="3" id="KW-1185">Reference proteome</keyword>
<accession>A0A0K0EXW6</accession>
<organism evidence="3 4">
    <name type="scientific">Strongyloides venezuelensis</name>
    <name type="common">Threadworm</name>
    <dbReference type="NCBI Taxonomy" id="75913"/>
    <lineage>
        <taxon>Eukaryota</taxon>
        <taxon>Metazoa</taxon>
        <taxon>Ecdysozoa</taxon>
        <taxon>Nematoda</taxon>
        <taxon>Chromadorea</taxon>
        <taxon>Rhabditida</taxon>
        <taxon>Tylenchina</taxon>
        <taxon>Panagrolaimomorpha</taxon>
        <taxon>Strongyloidoidea</taxon>
        <taxon>Strongyloididae</taxon>
        <taxon>Strongyloides</taxon>
    </lineage>
</organism>
<dbReference type="AlphaFoldDB" id="A0A0K0EXW6"/>
<reference evidence="3" key="1">
    <citation type="submission" date="2014-07" db="EMBL/GenBank/DDBJ databases">
        <authorList>
            <person name="Martin A.A"/>
            <person name="De Silva N."/>
        </authorList>
    </citation>
    <scope>NUCLEOTIDE SEQUENCE</scope>
</reference>
<feature type="domain" description="MD-2-related lipid-recognition" evidence="2">
    <location>
        <begin position="31"/>
        <end position="174"/>
    </location>
</feature>
<dbReference type="InterPro" id="IPR014756">
    <property type="entry name" value="Ig_E-set"/>
</dbReference>
<evidence type="ECO:0000313" key="4">
    <source>
        <dbReference type="WBParaSite" id="SVE_0137300.1"/>
    </source>
</evidence>
<feature type="chain" id="PRO_5005328818" evidence="1">
    <location>
        <begin position="20"/>
        <end position="179"/>
    </location>
</feature>
<dbReference type="Proteomes" id="UP000035680">
    <property type="component" value="Unassembled WGS sequence"/>
</dbReference>
<dbReference type="PROSITE" id="PS51257">
    <property type="entry name" value="PROKAR_LIPOPROTEIN"/>
    <property type="match status" value="1"/>
</dbReference>
<reference evidence="4" key="2">
    <citation type="submission" date="2015-08" db="UniProtKB">
        <authorList>
            <consortium name="WormBaseParasite"/>
        </authorList>
    </citation>
    <scope>IDENTIFICATION</scope>
</reference>
<keyword evidence="1" id="KW-0732">Signal</keyword>